<dbReference type="Proteomes" id="UP000029995">
    <property type="component" value="Unassembled WGS sequence"/>
</dbReference>
<proteinExistence type="predicted"/>
<reference evidence="1 2" key="1">
    <citation type="submission" date="2014-01" db="EMBL/GenBank/DDBJ databases">
        <title>Genome sequence determination for a cystic fibrosis isolate, Inquilinus limosus.</title>
        <authorList>
            <person name="Pino M."/>
            <person name="Di Conza J."/>
            <person name="Gutkind G."/>
        </authorList>
    </citation>
    <scope>NUCLEOTIDE SEQUENCE [LARGE SCALE GENOMIC DNA]</scope>
    <source>
        <strain evidence="1 2">MP06</strain>
    </source>
</reference>
<dbReference type="InterPro" id="IPR029062">
    <property type="entry name" value="Class_I_gatase-like"/>
</dbReference>
<dbReference type="AlphaFoldDB" id="A0A0A0D0K3"/>
<organism evidence="1 2">
    <name type="scientific">Inquilinus limosus MP06</name>
    <dbReference type="NCBI Taxonomy" id="1398085"/>
    <lineage>
        <taxon>Bacteria</taxon>
        <taxon>Pseudomonadati</taxon>
        <taxon>Pseudomonadota</taxon>
        <taxon>Alphaproteobacteria</taxon>
        <taxon>Rhodospirillales</taxon>
        <taxon>Rhodospirillaceae</taxon>
        <taxon>Inquilinus</taxon>
    </lineage>
</organism>
<sequence>MTHPPPNLTVAVLAYDGLCTFEFGVAVEVFGLPRPEFPDWYRFTVCAAEPGPLRATGGIQVQAEAGLEALEQAGTIVVPG</sequence>
<name>A0A0A0D0K3_9PROT</name>
<protein>
    <submittedName>
        <fullName evidence="1">Transcriptional regulator</fullName>
    </submittedName>
</protein>
<evidence type="ECO:0000313" key="2">
    <source>
        <dbReference type="Proteomes" id="UP000029995"/>
    </source>
</evidence>
<evidence type="ECO:0000313" key="1">
    <source>
        <dbReference type="EMBL" id="KGM31595.1"/>
    </source>
</evidence>
<accession>A0A0A0D0K3</accession>
<comment type="caution">
    <text evidence="1">The sequence shown here is derived from an EMBL/GenBank/DDBJ whole genome shotgun (WGS) entry which is preliminary data.</text>
</comment>
<feature type="non-terminal residue" evidence="1">
    <location>
        <position position="80"/>
    </location>
</feature>
<dbReference type="SUPFAM" id="SSF52317">
    <property type="entry name" value="Class I glutamine amidotransferase-like"/>
    <property type="match status" value="1"/>
</dbReference>
<dbReference type="EMBL" id="JANX01000475">
    <property type="protein sequence ID" value="KGM31595.1"/>
    <property type="molecule type" value="Genomic_DNA"/>
</dbReference>
<dbReference type="Gene3D" id="3.40.50.880">
    <property type="match status" value="1"/>
</dbReference>
<gene>
    <name evidence="1" type="primary">ftrA</name>
    <name evidence="1" type="ORF">P409_26295</name>
</gene>